<evidence type="ECO:0000313" key="2">
    <source>
        <dbReference type="Proteomes" id="UP000055060"/>
    </source>
</evidence>
<evidence type="ECO:0000313" key="1">
    <source>
        <dbReference type="EMBL" id="GAP13216.1"/>
    </source>
</evidence>
<gene>
    <name evidence="1" type="ORF">LARV_00967</name>
</gene>
<proteinExistence type="predicted"/>
<dbReference type="OrthoDB" id="8481600at2"/>
<organism evidence="1">
    <name type="scientific">Longilinea arvoryzae</name>
    <dbReference type="NCBI Taxonomy" id="360412"/>
    <lineage>
        <taxon>Bacteria</taxon>
        <taxon>Bacillati</taxon>
        <taxon>Chloroflexota</taxon>
        <taxon>Anaerolineae</taxon>
        <taxon>Anaerolineales</taxon>
        <taxon>Anaerolineaceae</taxon>
        <taxon>Longilinea</taxon>
    </lineage>
</organism>
<dbReference type="AlphaFoldDB" id="A0A0S7BE79"/>
<dbReference type="STRING" id="360412.LARV_00967"/>
<accession>A0A0S7BE79</accession>
<reference evidence="1" key="1">
    <citation type="submission" date="2015-07" db="EMBL/GenBank/DDBJ databases">
        <title>Draft Genome Sequences of Anaerolinea thermolimosa IMO-1, Bellilinea caldifistulae GOMI-1, Leptolinea tardivitalis YMTK-2, Levilinea saccharolytica KIBI-1,Longilinea arvoryzae KOME-1, Previously Described as Members of the Anaerolineaceae (Chloroflexi).</title>
        <authorList>
            <person name="Sekiguchi Y."/>
            <person name="Ohashi A."/>
            <person name="Matsuura N."/>
            <person name="Tourlousse M.D."/>
        </authorList>
    </citation>
    <scope>NUCLEOTIDE SEQUENCE [LARGE SCALE GENOMIC DNA]</scope>
    <source>
        <strain evidence="1">KOME-1</strain>
    </source>
</reference>
<dbReference type="RefSeq" id="WP_152031695.1">
    <property type="nucleotide sequence ID" value="NZ_DF967972.1"/>
</dbReference>
<dbReference type="Proteomes" id="UP000055060">
    <property type="component" value="Unassembled WGS sequence"/>
</dbReference>
<keyword evidence="2" id="KW-1185">Reference proteome</keyword>
<dbReference type="EMBL" id="DF967972">
    <property type="protein sequence ID" value="GAP13216.1"/>
    <property type="molecule type" value="Genomic_DNA"/>
</dbReference>
<protein>
    <submittedName>
        <fullName evidence="1">Uncharacterized protein</fullName>
    </submittedName>
</protein>
<sequence>MKYLSAWMGTRHAKWRLIVATSLFLAFLLCGVRIASAAISPEYLRNGRTYDQESSFIQWTGTVAYVNLFHRDNTSLPPSEGGASCVSGCTEQVTRIQDGSSVSGNFTYLSTFNIQAANSGDTQVGRVIVQACGQIIYSEDLYAPNQSVPGFVNLPVPAWNVPTAGDCVWSISASGGYVDVRAVTTVYRTTSVPTVDLKVNNSNGPLNLVGPASYNLTWTSTDAASCSASNSWSGAQATNGSQVFSGITSGSYTYTITCTNPAGSAEDSITVNVLSAPTVTVSVPASLTEPASFMATWTSSNAVSCTGSNRFSGLSGLTGSRAEVSLPAGMYDYSVTCTNAAGATASDTKRTFVYAAPVVDVKLDGMDGPEVTIPGPASYTVTWTSANAVQCNGSSRLAGSSGLSGSRAEVNVPSGTAYEYTVVCTNALGAAARDSIRVYVLTPLSGTISAAHPRLLLFASNLAQPAQTLIGTASGGTPVYTTIIHVRAPSGLETLYPQSGSAWTITPLSVNDPNFGTAEEGTWTAWGVITDAAGAMYRTASVSWDVAWYPVHGRP</sequence>
<name>A0A0S7BE79_9CHLR</name>